<feature type="transmembrane region" description="Helical" evidence="1">
    <location>
        <begin position="163"/>
        <end position="182"/>
    </location>
</feature>
<gene>
    <name evidence="2" type="ORF">DK847_13595</name>
</gene>
<feature type="transmembrane region" description="Helical" evidence="1">
    <location>
        <begin position="74"/>
        <end position="91"/>
    </location>
</feature>
<evidence type="ECO:0000313" key="3">
    <source>
        <dbReference type="Proteomes" id="UP000248795"/>
    </source>
</evidence>
<dbReference type="EMBL" id="QKVK01000006">
    <property type="protein sequence ID" value="PZF76231.1"/>
    <property type="molecule type" value="Genomic_DNA"/>
</dbReference>
<accession>A0A2W2ALH8</accession>
<proteinExistence type="predicted"/>
<dbReference type="RefSeq" id="WP_111199068.1">
    <property type="nucleotide sequence ID" value="NZ_QKVK01000006.1"/>
</dbReference>
<comment type="caution">
    <text evidence="2">The sequence shown here is derived from an EMBL/GenBank/DDBJ whole genome shotgun (WGS) entry which is preliminary data.</text>
</comment>
<feature type="transmembrane region" description="Helical" evidence="1">
    <location>
        <begin position="302"/>
        <end position="320"/>
    </location>
</feature>
<sequence length="343" mass="35776">MIDGLERAVAAGVIDRPTAQKLEPYLAAPGAAADSADPDDEKLRLVTGFNDIFVTIGLLMFLGALYFLLSRVGFAAAFAVAAASWALAEFFTARRRMALPSIVLLVIFVGAVFSGMLGLLQAGHRGDFADLAPSDVTSVQMLLAAAAAAVAAFLHWQRFHVPITVAAGVGAVAGIVLALCQIEVPDLLADHPVAVFLPLGLAIFALAMWFDSSDLTRQTRRTDIAFWLHLLAAPIIVHPILLSVTSTAAPTAAAAQVIAVFLCLAAVALVVDRRAILVSSLSYLAYAAGKLIAAAGLESSSFAASTLAVGAVVLMLSAAWRPLRRTVMGLLPTGLRARLPAVT</sequence>
<feature type="transmembrane region" description="Helical" evidence="1">
    <location>
        <begin position="52"/>
        <end position="68"/>
    </location>
</feature>
<organism evidence="2 3">
    <name type="scientific">Aestuariivirga litoralis</name>
    <dbReference type="NCBI Taxonomy" id="2650924"/>
    <lineage>
        <taxon>Bacteria</taxon>
        <taxon>Pseudomonadati</taxon>
        <taxon>Pseudomonadota</taxon>
        <taxon>Alphaproteobacteria</taxon>
        <taxon>Hyphomicrobiales</taxon>
        <taxon>Aestuariivirgaceae</taxon>
        <taxon>Aestuariivirga</taxon>
    </lineage>
</organism>
<feature type="transmembrane region" description="Helical" evidence="1">
    <location>
        <begin position="276"/>
        <end position="296"/>
    </location>
</feature>
<keyword evidence="3" id="KW-1185">Reference proteome</keyword>
<keyword evidence="1" id="KW-0472">Membrane</keyword>
<reference evidence="3" key="1">
    <citation type="submission" date="2018-06" db="EMBL/GenBank/DDBJ databases">
        <title>Aestuariibacter litoralis strain KCTC 52945T.</title>
        <authorList>
            <person name="Li X."/>
            <person name="Salam N."/>
            <person name="Li J.-L."/>
            <person name="Chen Y.-M."/>
            <person name="Yang Z.-W."/>
            <person name="Zhang L.-Y."/>
            <person name="Han M.-X."/>
            <person name="Xiao M."/>
            <person name="Li W.-J."/>
        </authorList>
    </citation>
    <scope>NUCLEOTIDE SEQUENCE [LARGE SCALE GENOMIC DNA]</scope>
    <source>
        <strain evidence="3">KCTC 52945</strain>
    </source>
</reference>
<name>A0A2W2ALH8_9HYPH</name>
<keyword evidence="1" id="KW-1133">Transmembrane helix</keyword>
<dbReference type="AlphaFoldDB" id="A0A2W2ALH8"/>
<feature type="transmembrane region" description="Helical" evidence="1">
    <location>
        <begin position="139"/>
        <end position="156"/>
    </location>
</feature>
<evidence type="ECO:0000256" key="1">
    <source>
        <dbReference type="SAM" id="Phobius"/>
    </source>
</evidence>
<protein>
    <recommendedName>
        <fullName evidence="4">DUF2157 domain-containing protein</fullName>
    </recommendedName>
</protein>
<feature type="transmembrane region" description="Helical" evidence="1">
    <location>
        <begin position="194"/>
        <end position="212"/>
    </location>
</feature>
<feature type="transmembrane region" description="Helical" evidence="1">
    <location>
        <begin position="98"/>
        <end position="119"/>
    </location>
</feature>
<keyword evidence="1" id="KW-0812">Transmembrane</keyword>
<feature type="transmembrane region" description="Helical" evidence="1">
    <location>
        <begin position="248"/>
        <end position="269"/>
    </location>
</feature>
<feature type="transmembrane region" description="Helical" evidence="1">
    <location>
        <begin position="224"/>
        <end position="242"/>
    </location>
</feature>
<evidence type="ECO:0000313" key="2">
    <source>
        <dbReference type="EMBL" id="PZF76231.1"/>
    </source>
</evidence>
<dbReference type="Proteomes" id="UP000248795">
    <property type="component" value="Unassembled WGS sequence"/>
</dbReference>
<evidence type="ECO:0008006" key="4">
    <source>
        <dbReference type="Google" id="ProtNLM"/>
    </source>
</evidence>